<keyword evidence="2" id="KW-1185">Reference proteome</keyword>
<proteinExistence type="predicted"/>
<dbReference type="OrthoDB" id="1728517at2759"/>
<dbReference type="AlphaFoldDB" id="A0A2G9G0J9"/>
<evidence type="ECO:0000313" key="1">
    <source>
        <dbReference type="EMBL" id="PIM98832.1"/>
    </source>
</evidence>
<dbReference type="InterPro" id="IPR055298">
    <property type="entry name" value="AtLOH3-like"/>
</dbReference>
<evidence type="ECO:0008006" key="3">
    <source>
        <dbReference type="Google" id="ProtNLM"/>
    </source>
</evidence>
<sequence>MFSSIIEVLEIIKEDGINSEQSAEAHSLLCSMQSFEFIFNLHLMRKVLGNTHELSQALQRDDQDIVNAMSLVKKKLVQLANLYSCDFSFIELLALDTQLKNYILDLRSDSDFDELTSIGELSKKLPVATATMERTFSAMSIIKNKLRNRMGDECLNDYLITYLERDVFDAIENEKIVQ</sequence>
<organism evidence="1 2">
    <name type="scientific">Handroanthus impetiginosus</name>
    <dbReference type="NCBI Taxonomy" id="429701"/>
    <lineage>
        <taxon>Eukaryota</taxon>
        <taxon>Viridiplantae</taxon>
        <taxon>Streptophyta</taxon>
        <taxon>Embryophyta</taxon>
        <taxon>Tracheophyta</taxon>
        <taxon>Spermatophyta</taxon>
        <taxon>Magnoliopsida</taxon>
        <taxon>eudicotyledons</taxon>
        <taxon>Gunneridae</taxon>
        <taxon>Pentapetalae</taxon>
        <taxon>asterids</taxon>
        <taxon>lamiids</taxon>
        <taxon>Lamiales</taxon>
        <taxon>Bignoniaceae</taxon>
        <taxon>Crescentiina</taxon>
        <taxon>Tabebuia alliance</taxon>
        <taxon>Handroanthus</taxon>
    </lineage>
</organism>
<gene>
    <name evidence="1" type="ORF">CDL12_28683</name>
</gene>
<dbReference type="Proteomes" id="UP000231279">
    <property type="component" value="Unassembled WGS sequence"/>
</dbReference>
<accession>A0A2G9G0J9</accession>
<dbReference type="EMBL" id="NKXS01008045">
    <property type="protein sequence ID" value="PIM98832.1"/>
    <property type="molecule type" value="Genomic_DNA"/>
</dbReference>
<dbReference type="PANTHER" id="PTHR11697">
    <property type="entry name" value="GENERAL TRANSCRIPTION FACTOR 2-RELATED ZINC FINGER PROTEIN"/>
    <property type="match status" value="1"/>
</dbReference>
<comment type="caution">
    <text evidence="1">The sequence shown here is derived from an EMBL/GenBank/DDBJ whole genome shotgun (WGS) entry which is preliminary data.</text>
</comment>
<dbReference type="STRING" id="429701.A0A2G9G0J9"/>
<evidence type="ECO:0000313" key="2">
    <source>
        <dbReference type="Proteomes" id="UP000231279"/>
    </source>
</evidence>
<dbReference type="PANTHER" id="PTHR11697:SF230">
    <property type="entry name" value="ZINC FINGER, MYM DOMAIN CONTAINING 1"/>
    <property type="match status" value="1"/>
</dbReference>
<protein>
    <recommendedName>
        <fullName evidence="3">HAT C-terminal dimerisation domain-containing protein</fullName>
    </recommendedName>
</protein>
<reference evidence="2" key="1">
    <citation type="journal article" date="2018" name="Gigascience">
        <title>Genome assembly of the Pink Ipe (Handroanthus impetiginosus, Bignoniaceae), a highly valued, ecologically keystone Neotropical timber forest tree.</title>
        <authorList>
            <person name="Silva-Junior O.B."/>
            <person name="Grattapaglia D."/>
            <person name="Novaes E."/>
            <person name="Collevatti R.G."/>
        </authorList>
    </citation>
    <scope>NUCLEOTIDE SEQUENCE [LARGE SCALE GENOMIC DNA]</scope>
    <source>
        <strain evidence="2">cv. UFG-1</strain>
    </source>
</reference>
<name>A0A2G9G0J9_9LAMI</name>